<feature type="transmembrane region" description="Helical" evidence="1">
    <location>
        <begin position="139"/>
        <end position="162"/>
    </location>
</feature>
<keyword evidence="1" id="KW-0472">Membrane</keyword>
<feature type="transmembrane region" description="Helical" evidence="1">
    <location>
        <begin position="6"/>
        <end position="27"/>
    </location>
</feature>
<dbReference type="EMBL" id="MJAT01000039">
    <property type="protein sequence ID" value="OEH84349.1"/>
    <property type="molecule type" value="Genomic_DNA"/>
</dbReference>
<dbReference type="Proteomes" id="UP000095255">
    <property type="component" value="Unassembled WGS sequence"/>
</dbReference>
<proteinExistence type="predicted"/>
<dbReference type="OrthoDB" id="1653819at2"/>
<accession>A0A1E5L338</accession>
<dbReference type="AlphaFoldDB" id="A0A1E5L338"/>
<protein>
    <recommendedName>
        <fullName evidence="4">Spore cortex biosynthesis protein YabQ</fullName>
    </recommendedName>
</protein>
<keyword evidence="1" id="KW-1133">Transmembrane helix</keyword>
<dbReference type="NCBIfam" id="TIGR02893">
    <property type="entry name" value="spore_yabQ"/>
    <property type="match status" value="1"/>
</dbReference>
<dbReference type="STRING" id="1390249.BHU72_11125"/>
<comment type="caution">
    <text evidence="2">The sequence shown here is derived from an EMBL/GenBank/DDBJ whole genome shotgun (WGS) entry which is preliminary data.</text>
</comment>
<evidence type="ECO:0000313" key="3">
    <source>
        <dbReference type="Proteomes" id="UP000095255"/>
    </source>
</evidence>
<reference evidence="2 3" key="1">
    <citation type="submission" date="2016-09" db="EMBL/GenBank/DDBJ databases">
        <title>Desulfuribacillus arsenicus sp. nov., an obligately anaerobic, dissimilatory arsenic- and antimonate-reducing bacterium isolated from anoxic sediments.</title>
        <authorList>
            <person name="Abin C.A."/>
            <person name="Hollibaugh J.T."/>
        </authorList>
    </citation>
    <scope>NUCLEOTIDE SEQUENCE [LARGE SCALE GENOMIC DNA]</scope>
    <source>
        <strain evidence="2 3">MLFW-2</strain>
    </source>
</reference>
<sequence>MDFQAQYQVLLWMTFLGIAMGAIFEAYRVCHSKFKFKRYVLHFLDTCYWVTAALAAFVILYTKAAGEIRVYSLMAIVMGAIIHQYTLRNWTVRITNSIIKIVNTIFKALTWLIMNFIVRPALFLWKVLLFIWLQVQKVWKLLLIIGTTLVGFFLGVVNWIVLRATNLFKKKK</sequence>
<keyword evidence="3" id="KW-1185">Reference proteome</keyword>
<gene>
    <name evidence="2" type="ORF">BHU72_11125</name>
</gene>
<evidence type="ECO:0000256" key="1">
    <source>
        <dbReference type="SAM" id="Phobius"/>
    </source>
</evidence>
<feature type="transmembrane region" description="Helical" evidence="1">
    <location>
        <begin position="39"/>
        <end position="62"/>
    </location>
</feature>
<dbReference type="Pfam" id="PF09578">
    <property type="entry name" value="Spore_YabQ"/>
    <property type="match status" value="1"/>
</dbReference>
<evidence type="ECO:0008006" key="4">
    <source>
        <dbReference type="Google" id="ProtNLM"/>
    </source>
</evidence>
<organism evidence="2 3">
    <name type="scientific">Desulfuribacillus stibiiarsenatis</name>
    <dbReference type="NCBI Taxonomy" id="1390249"/>
    <lineage>
        <taxon>Bacteria</taxon>
        <taxon>Bacillati</taxon>
        <taxon>Bacillota</taxon>
        <taxon>Desulfuribacillia</taxon>
        <taxon>Desulfuribacillales</taxon>
        <taxon>Desulfuribacillaceae</taxon>
        <taxon>Desulfuribacillus</taxon>
    </lineage>
</organism>
<keyword evidence="1" id="KW-0812">Transmembrane</keyword>
<feature type="transmembrane region" description="Helical" evidence="1">
    <location>
        <begin position="68"/>
        <end position="87"/>
    </location>
</feature>
<name>A0A1E5L338_9FIRM</name>
<dbReference type="RefSeq" id="WP_069703332.1">
    <property type="nucleotide sequence ID" value="NZ_MJAT01000039.1"/>
</dbReference>
<dbReference type="InterPro" id="IPR019074">
    <property type="entry name" value="YabQ"/>
</dbReference>
<feature type="transmembrane region" description="Helical" evidence="1">
    <location>
        <begin position="108"/>
        <end position="133"/>
    </location>
</feature>
<evidence type="ECO:0000313" key="2">
    <source>
        <dbReference type="EMBL" id="OEH84349.1"/>
    </source>
</evidence>